<feature type="transmembrane region" description="Helical" evidence="10">
    <location>
        <begin position="494"/>
        <end position="511"/>
    </location>
</feature>
<keyword evidence="9" id="KW-0413">Isomerase</keyword>
<dbReference type="EC" id="5.1.3.15" evidence="5"/>
<comment type="similarity">
    <text evidence="4">Belongs to the SURF4 family.</text>
</comment>
<protein>
    <recommendedName>
        <fullName evidence="5">glucose-6-phosphate 1-epimerase</fullName>
        <ecNumber evidence="5">5.1.3.15</ecNumber>
    </recommendedName>
</protein>
<accession>A0A8H7QAI8</accession>
<gene>
    <name evidence="11" type="ORF">INT44_004546</name>
</gene>
<evidence type="ECO:0000313" key="11">
    <source>
        <dbReference type="EMBL" id="KAG2189404.1"/>
    </source>
</evidence>
<evidence type="ECO:0000313" key="12">
    <source>
        <dbReference type="Proteomes" id="UP000612746"/>
    </source>
</evidence>
<reference evidence="11" key="1">
    <citation type="submission" date="2020-12" db="EMBL/GenBank/DDBJ databases">
        <title>Metabolic potential, ecology and presence of endohyphal bacteria is reflected in genomic diversity of Mucoromycotina.</title>
        <authorList>
            <person name="Muszewska A."/>
            <person name="Okrasinska A."/>
            <person name="Steczkiewicz K."/>
            <person name="Drgas O."/>
            <person name="Orlowska M."/>
            <person name="Perlinska-Lenart U."/>
            <person name="Aleksandrzak-Piekarczyk T."/>
            <person name="Szatraj K."/>
            <person name="Zielenkiewicz U."/>
            <person name="Pilsyk S."/>
            <person name="Malc E."/>
            <person name="Mieczkowski P."/>
            <person name="Kruszewska J.S."/>
            <person name="Biernat P."/>
            <person name="Pawlowska J."/>
        </authorList>
    </citation>
    <scope>NUCLEOTIDE SEQUENCE</scope>
    <source>
        <strain evidence="11">WA0000051536</strain>
    </source>
</reference>
<feature type="transmembrane region" description="Helical" evidence="10">
    <location>
        <begin position="404"/>
        <end position="422"/>
    </location>
</feature>
<feature type="transmembrane region" description="Helical" evidence="10">
    <location>
        <begin position="443"/>
        <end position="461"/>
    </location>
</feature>
<dbReference type="InterPro" id="IPR008183">
    <property type="entry name" value="Aldose_1/G6P_1-epimerase"/>
</dbReference>
<keyword evidence="12" id="KW-1185">Reference proteome</keyword>
<dbReference type="GO" id="GO:0047938">
    <property type="term" value="F:glucose-6-phosphate 1-epimerase activity"/>
    <property type="evidence" value="ECO:0007669"/>
    <property type="project" value="UniProtKB-EC"/>
</dbReference>
<dbReference type="InterPro" id="IPR011013">
    <property type="entry name" value="Gal_mutarotase_sf_dom"/>
</dbReference>
<name>A0A8H7QAI8_9FUNG</name>
<evidence type="ECO:0000256" key="1">
    <source>
        <dbReference type="ARBA" id="ARBA00001096"/>
    </source>
</evidence>
<evidence type="ECO:0000256" key="2">
    <source>
        <dbReference type="ARBA" id="ARBA00004141"/>
    </source>
</evidence>
<evidence type="ECO:0000256" key="10">
    <source>
        <dbReference type="SAM" id="Phobius"/>
    </source>
</evidence>
<comment type="caution">
    <text evidence="11">The sequence shown here is derived from an EMBL/GenBank/DDBJ whole genome shotgun (WGS) entry which is preliminary data.</text>
</comment>
<keyword evidence="7 10" id="KW-1133">Transmembrane helix</keyword>
<evidence type="ECO:0000256" key="4">
    <source>
        <dbReference type="ARBA" id="ARBA00006945"/>
    </source>
</evidence>
<evidence type="ECO:0000256" key="5">
    <source>
        <dbReference type="ARBA" id="ARBA00012083"/>
    </source>
</evidence>
<dbReference type="InterPro" id="IPR025532">
    <property type="entry name" value="G6P_1-epimerase"/>
</dbReference>
<comment type="similarity">
    <text evidence="3">Belongs to the glucose-6-phosphate 1-epimerase family.</text>
</comment>
<comment type="subcellular location">
    <subcellularLocation>
        <location evidence="2">Membrane</location>
        <topology evidence="2">Multi-pass membrane protein</topology>
    </subcellularLocation>
</comment>
<feature type="transmembrane region" description="Helical" evidence="10">
    <location>
        <begin position="379"/>
        <end position="398"/>
    </location>
</feature>
<feature type="transmembrane region" description="Helical" evidence="10">
    <location>
        <begin position="348"/>
        <end position="372"/>
    </location>
</feature>
<dbReference type="CDD" id="cd09020">
    <property type="entry name" value="D-hex-6-P-epi_like"/>
    <property type="match status" value="1"/>
</dbReference>
<dbReference type="Proteomes" id="UP000612746">
    <property type="component" value="Unassembled WGS sequence"/>
</dbReference>
<dbReference type="InterPro" id="IPR014718">
    <property type="entry name" value="GH-type_carb-bd"/>
</dbReference>
<proteinExistence type="inferred from homology"/>
<dbReference type="GO" id="GO:0005737">
    <property type="term" value="C:cytoplasm"/>
    <property type="evidence" value="ECO:0007669"/>
    <property type="project" value="TreeGrafter"/>
</dbReference>
<dbReference type="PANTHER" id="PTHR11122:SF13">
    <property type="entry name" value="GLUCOSE-6-PHOSPHATE 1-EPIMERASE"/>
    <property type="match status" value="1"/>
</dbReference>
<keyword evidence="6 10" id="KW-0812">Transmembrane</keyword>
<dbReference type="GO" id="GO:0005975">
    <property type="term" value="P:carbohydrate metabolic process"/>
    <property type="evidence" value="ECO:0007669"/>
    <property type="project" value="InterPro"/>
</dbReference>
<dbReference type="EMBL" id="JAEPRA010000001">
    <property type="protein sequence ID" value="KAG2189404.1"/>
    <property type="molecule type" value="Genomic_DNA"/>
</dbReference>
<evidence type="ECO:0000256" key="6">
    <source>
        <dbReference type="ARBA" id="ARBA00022692"/>
    </source>
</evidence>
<dbReference type="AlphaFoldDB" id="A0A8H7QAI8"/>
<evidence type="ECO:0000256" key="3">
    <source>
        <dbReference type="ARBA" id="ARBA00005866"/>
    </source>
</evidence>
<keyword evidence="8 10" id="KW-0472">Membrane</keyword>
<dbReference type="OrthoDB" id="1659429at2759"/>
<feature type="transmembrane region" description="Helical" evidence="10">
    <location>
        <begin position="467"/>
        <end position="487"/>
    </location>
</feature>
<dbReference type="Gene3D" id="2.70.98.10">
    <property type="match status" value="1"/>
</dbReference>
<evidence type="ECO:0000256" key="8">
    <source>
        <dbReference type="ARBA" id="ARBA00023136"/>
    </source>
</evidence>
<dbReference type="InterPro" id="IPR002995">
    <property type="entry name" value="Surf4"/>
</dbReference>
<dbReference type="Pfam" id="PF02077">
    <property type="entry name" value="SURF4"/>
    <property type="match status" value="1"/>
</dbReference>
<comment type="catalytic activity">
    <reaction evidence="1">
        <text>alpha-D-glucose 6-phosphate = beta-D-glucose 6-phosphate</text>
        <dbReference type="Rhea" id="RHEA:16249"/>
        <dbReference type="ChEBI" id="CHEBI:58225"/>
        <dbReference type="ChEBI" id="CHEBI:58247"/>
        <dbReference type="EC" id="5.1.3.15"/>
    </reaction>
</comment>
<dbReference type="SUPFAM" id="SSF74650">
    <property type="entry name" value="Galactose mutarotase-like"/>
    <property type="match status" value="1"/>
</dbReference>
<organism evidence="11 12">
    <name type="scientific">Umbelopsis vinacea</name>
    <dbReference type="NCBI Taxonomy" id="44442"/>
    <lineage>
        <taxon>Eukaryota</taxon>
        <taxon>Fungi</taxon>
        <taxon>Fungi incertae sedis</taxon>
        <taxon>Mucoromycota</taxon>
        <taxon>Mucoromycotina</taxon>
        <taxon>Umbelopsidomycetes</taxon>
        <taxon>Umbelopsidales</taxon>
        <taxon>Umbelopsidaceae</taxon>
        <taxon>Umbelopsis</taxon>
    </lineage>
</organism>
<sequence length="557" mass="62900">MPAHETSHKSIILKHPSGAEAEVRLFGATVTSWKVDNTERLFVSKEAILDGSKAIRGGIPVVFPIFGTDEKINLPQHGFARNSDWEYVGLLTDNDEVSVRFSLKDNQLKQSQRSAWPHSFRLNYTVALTEKTLRTTLVVKNEDEDTFEFKTLLHTYFQISDISKIAVNGLTNLTYIDKVQNAAKLVEENQKVTIAGEVDRVYSNVPEEVTIEEDGQAKYRIVKTGMKDTVVWNPWIDKAKGMGDFGDEEYHNMVCVEVGSVADWVKLGGGQTWTGGQVITAFMSELKEQLQRFSSKAEDIVDAIGQPLKPYIPAMSRFLIVATFLEDSLRIITQWSDQVFYMEKHRGFFWGLSHIFLALNVILMLSCSSLVIAKKHQEYAVYGLFAVVILQAFGYGLVFNMSFFLRNLSVIGGLLMVLSDSFNKRKQMFAALPQMSETDRREYFQLAGRILLIFLFIGSAFHGEWSFGRVLVSLVGLAAAIMVIVGFKAKWSAIFLILFLSVFNVLINNFWATQHNHFQRDFLKYDFFQTLSTVGGFLLLVNIGPGGLSLDEKKKAF</sequence>
<feature type="transmembrane region" description="Helical" evidence="10">
    <location>
        <begin position="531"/>
        <end position="550"/>
    </location>
</feature>
<dbReference type="PANTHER" id="PTHR11122">
    <property type="entry name" value="APOSPORY-ASSOCIATED PROTEIN C-RELATED"/>
    <property type="match status" value="1"/>
</dbReference>
<dbReference type="GO" id="GO:0016020">
    <property type="term" value="C:membrane"/>
    <property type="evidence" value="ECO:0007669"/>
    <property type="project" value="UniProtKB-SubCell"/>
</dbReference>
<evidence type="ECO:0000256" key="7">
    <source>
        <dbReference type="ARBA" id="ARBA00022989"/>
    </source>
</evidence>
<evidence type="ECO:0000256" key="9">
    <source>
        <dbReference type="ARBA" id="ARBA00023235"/>
    </source>
</evidence>
<dbReference type="Pfam" id="PF01263">
    <property type="entry name" value="Aldose_epim"/>
    <property type="match status" value="1"/>
</dbReference>
<dbReference type="GO" id="GO:0030246">
    <property type="term" value="F:carbohydrate binding"/>
    <property type="evidence" value="ECO:0007669"/>
    <property type="project" value="InterPro"/>
</dbReference>